<dbReference type="PROSITE" id="PS00108">
    <property type="entry name" value="PROTEIN_KINASE_ST"/>
    <property type="match status" value="1"/>
</dbReference>
<feature type="domain" description="Protein kinase" evidence="1">
    <location>
        <begin position="134"/>
        <end position="432"/>
    </location>
</feature>
<dbReference type="GO" id="GO:0004674">
    <property type="term" value="F:protein serine/threonine kinase activity"/>
    <property type="evidence" value="ECO:0007669"/>
    <property type="project" value="TreeGrafter"/>
</dbReference>
<dbReference type="InterPro" id="IPR051681">
    <property type="entry name" value="Ser/Thr_Kinases-Pseudokinases"/>
</dbReference>
<dbReference type="Pfam" id="PF00069">
    <property type="entry name" value="Pkinase"/>
    <property type="match status" value="1"/>
</dbReference>
<comment type="caution">
    <text evidence="2">The sequence shown here is derived from an EMBL/GenBank/DDBJ whole genome shotgun (WGS) entry which is preliminary data.</text>
</comment>
<dbReference type="PANTHER" id="PTHR44329">
    <property type="entry name" value="SERINE/THREONINE-PROTEIN KINASE TNNI3K-RELATED"/>
    <property type="match status" value="1"/>
</dbReference>
<dbReference type="SMART" id="SM00220">
    <property type="entry name" value="S_TKc"/>
    <property type="match status" value="1"/>
</dbReference>
<reference evidence="2" key="1">
    <citation type="submission" date="2020-06" db="EMBL/GenBank/DDBJ databases">
        <title>WGS assembly of Ceratodon purpureus strain R40.</title>
        <authorList>
            <person name="Carey S.B."/>
            <person name="Jenkins J."/>
            <person name="Shu S."/>
            <person name="Lovell J.T."/>
            <person name="Sreedasyam A."/>
            <person name="Maumus F."/>
            <person name="Tiley G.P."/>
            <person name="Fernandez-Pozo N."/>
            <person name="Barry K."/>
            <person name="Chen C."/>
            <person name="Wang M."/>
            <person name="Lipzen A."/>
            <person name="Daum C."/>
            <person name="Saski C.A."/>
            <person name="Payton A.C."/>
            <person name="Mcbreen J.C."/>
            <person name="Conrad R.E."/>
            <person name="Kollar L.M."/>
            <person name="Olsson S."/>
            <person name="Huttunen S."/>
            <person name="Landis J.B."/>
            <person name="Wickett N.J."/>
            <person name="Johnson M.G."/>
            <person name="Rensing S.A."/>
            <person name="Grimwood J."/>
            <person name="Schmutz J."/>
            <person name="Mcdaniel S.F."/>
        </authorList>
    </citation>
    <scope>NUCLEOTIDE SEQUENCE</scope>
    <source>
        <strain evidence="2">R40</strain>
    </source>
</reference>
<dbReference type="Gene3D" id="1.10.510.10">
    <property type="entry name" value="Transferase(Phosphotransferase) domain 1"/>
    <property type="match status" value="1"/>
</dbReference>
<dbReference type="EMBL" id="CM026422">
    <property type="protein sequence ID" value="KAG0585939.1"/>
    <property type="molecule type" value="Genomic_DNA"/>
</dbReference>
<organism evidence="2 3">
    <name type="scientific">Ceratodon purpureus</name>
    <name type="common">Fire moss</name>
    <name type="synonym">Dicranum purpureum</name>
    <dbReference type="NCBI Taxonomy" id="3225"/>
    <lineage>
        <taxon>Eukaryota</taxon>
        <taxon>Viridiplantae</taxon>
        <taxon>Streptophyta</taxon>
        <taxon>Embryophyta</taxon>
        <taxon>Bryophyta</taxon>
        <taxon>Bryophytina</taxon>
        <taxon>Bryopsida</taxon>
        <taxon>Dicranidae</taxon>
        <taxon>Pseudoditrichales</taxon>
        <taxon>Ditrichaceae</taxon>
        <taxon>Ceratodon</taxon>
    </lineage>
</organism>
<proteinExistence type="predicted"/>
<dbReference type="PANTHER" id="PTHR44329:SF260">
    <property type="entry name" value="PROTEIN KINASE DOMAIN-CONTAINING PROTEIN"/>
    <property type="match status" value="1"/>
</dbReference>
<dbReference type="Proteomes" id="UP000822688">
    <property type="component" value="Chromosome 2"/>
</dbReference>
<evidence type="ECO:0000259" key="1">
    <source>
        <dbReference type="PROSITE" id="PS50011"/>
    </source>
</evidence>
<dbReference type="InterPro" id="IPR011009">
    <property type="entry name" value="Kinase-like_dom_sf"/>
</dbReference>
<sequence length="440" mass="50686">MANMSENTRRFKKLKLSDLSRSVGASSDSDYITPVATESYKHTATSAGFLSAESVSMAMERTEMEEWSASTEERMERSKSHWSELVESEFDEDEEFVKMDNVEVFKGLQLHPTRGGFFRTFGYDTKERFRTGELIMGEKFAEGGQAELFHVKITWNNPKDTELSIEAKLEWVLKVFKKGTSLRLLQAQWPHGLFKDREEVWKRSILKTPQPLKCTSEVVLGTLLKDGRFAFVLQRETSDLRSYIDYFMTKRAGDDHGPFSKKVVEHIIYCIALGMDWLHNLNIVHRDLKASNVLCYIDSNLAWDYVVADFECSVGIIGTGFFRAPEILQACKDRIVNQNQNLFTKAVDIYSYGMTCYEILTGKLPFEGHPTNDYDLILKGERPQVPKYVDGWIHKLLNMCWEFNPVDRPTFGQILNFILANSAECRKVKEVFRKRAEEGI</sequence>
<dbReference type="GO" id="GO:0005524">
    <property type="term" value="F:ATP binding"/>
    <property type="evidence" value="ECO:0007669"/>
    <property type="project" value="InterPro"/>
</dbReference>
<accession>A0A8T0ISE6</accession>
<dbReference type="InterPro" id="IPR000719">
    <property type="entry name" value="Prot_kinase_dom"/>
</dbReference>
<keyword evidence="3" id="KW-1185">Reference proteome</keyword>
<dbReference type="AlphaFoldDB" id="A0A8T0ISE6"/>
<protein>
    <recommendedName>
        <fullName evidence="1">Protein kinase domain-containing protein</fullName>
    </recommendedName>
</protein>
<dbReference type="InterPro" id="IPR008271">
    <property type="entry name" value="Ser/Thr_kinase_AS"/>
</dbReference>
<dbReference type="PROSITE" id="PS50011">
    <property type="entry name" value="PROTEIN_KINASE_DOM"/>
    <property type="match status" value="1"/>
</dbReference>
<dbReference type="SUPFAM" id="SSF56112">
    <property type="entry name" value="Protein kinase-like (PK-like)"/>
    <property type="match status" value="1"/>
</dbReference>
<gene>
    <name evidence="2" type="ORF">KC19_2G050600</name>
</gene>
<evidence type="ECO:0000313" key="3">
    <source>
        <dbReference type="Proteomes" id="UP000822688"/>
    </source>
</evidence>
<name>A0A8T0ISE6_CERPU</name>
<evidence type="ECO:0000313" key="2">
    <source>
        <dbReference type="EMBL" id="KAG0585939.1"/>
    </source>
</evidence>